<dbReference type="Pfam" id="PF02625">
    <property type="entry name" value="XdhC_CoxI"/>
    <property type="match status" value="1"/>
</dbReference>
<dbReference type="InterPro" id="IPR052698">
    <property type="entry name" value="MoCofactor_Util/Proc"/>
</dbReference>
<dbReference type="Gene3D" id="3.40.50.720">
    <property type="entry name" value="NAD(P)-binding Rossmann-like Domain"/>
    <property type="match status" value="1"/>
</dbReference>
<dbReference type="AlphaFoldDB" id="A0A9X8ENX5"/>
<proteinExistence type="predicted"/>
<dbReference type="InterPro" id="IPR036291">
    <property type="entry name" value="NAD(P)-bd_dom_sf"/>
</dbReference>
<reference evidence="4 5" key="1">
    <citation type="submission" date="2018-11" db="EMBL/GenBank/DDBJ databases">
        <title>Genomic analyses of the natural microbiome of Caenorhabditis elegans.</title>
        <authorList>
            <person name="Samuel B."/>
        </authorList>
    </citation>
    <scope>NUCLEOTIDE SEQUENCE [LARGE SCALE GENOMIC DNA]</scope>
    <source>
        <strain evidence="4 5">BIGb0473</strain>
    </source>
</reference>
<dbReference type="RefSeq" id="WP_123752487.1">
    <property type="nucleotide sequence ID" value="NZ_RJUR01000011.1"/>
</dbReference>
<protein>
    <submittedName>
        <fullName evidence="4">Xanthine dehydrogenase accessory factor</fullName>
    </submittedName>
</protein>
<evidence type="ECO:0000313" key="5">
    <source>
        <dbReference type="Proteomes" id="UP000269115"/>
    </source>
</evidence>
<dbReference type="PANTHER" id="PTHR30388">
    <property type="entry name" value="ALDEHYDE OXIDOREDUCTASE MOLYBDENUM COFACTOR ASSEMBLY PROTEIN"/>
    <property type="match status" value="1"/>
</dbReference>
<dbReference type="EMBL" id="RJUR01000011">
    <property type="protein sequence ID" value="ROQ53309.1"/>
    <property type="molecule type" value="Genomic_DNA"/>
</dbReference>
<evidence type="ECO:0000313" key="4">
    <source>
        <dbReference type="EMBL" id="ROQ53309.1"/>
    </source>
</evidence>
<organism evidence="4 5">
    <name type="scientific">Pseudomonas putida</name>
    <name type="common">Arthrobacter siderocapsulatus</name>
    <dbReference type="NCBI Taxonomy" id="303"/>
    <lineage>
        <taxon>Bacteria</taxon>
        <taxon>Pseudomonadati</taxon>
        <taxon>Pseudomonadota</taxon>
        <taxon>Gammaproteobacteria</taxon>
        <taxon>Pseudomonadales</taxon>
        <taxon>Pseudomonadaceae</taxon>
        <taxon>Pseudomonas</taxon>
    </lineage>
</organism>
<evidence type="ECO:0000256" key="1">
    <source>
        <dbReference type="SAM" id="MobiDB-lite"/>
    </source>
</evidence>
<accession>A0A9X8ENX5</accession>
<dbReference type="Proteomes" id="UP000269115">
    <property type="component" value="Unassembled WGS sequence"/>
</dbReference>
<dbReference type="InterPro" id="IPR003777">
    <property type="entry name" value="XdhC_CoxI"/>
</dbReference>
<comment type="caution">
    <text evidence="4">The sequence shown here is derived from an EMBL/GenBank/DDBJ whole genome shotgun (WGS) entry which is preliminary data.</text>
</comment>
<sequence length="348" mass="36932">MESIDLLVLRTAREWLAGGERCLLATVVRTWGSSPRPVGSMMVLRQDGRAVGSVSGGCIEDDLIDRYSSLHGGPGIPGGAPQVVRYGVSADEAHRFGLPCGGTLELVLEFAPCAQALGRLLALLDEGVLMRRELDLASGEVTVQADQPHAPFSFDGQRLSNPLGPAYRMLLIGAGVLAEYVAVMALFNGFKVSVCDPRPEHMDVWTVAGVEKLMGMPDDVVRAFAVDARTCVIALSHDPRLDDLALIEALRGPAMYIGAIGSRRNSESRRQRLIGHFGQTPESLRRLHGPIGLYIASKTPGEIAVSVMAEVLAVKNGVPLPGAVGAGPTQPQVEHPPLTQASCCAHPG</sequence>
<dbReference type="InterPro" id="IPR027051">
    <property type="entry name" value="XdhC_Rossmann_dom"/>
</dbReference>
<evidence type="ECO:0000259" key="3">
    <source>
        <dbReference type="Pfam" id="PF13478"/>
    </source>
</evidence>
<evidence type="ECO:0000259" key="2">
    <source>
        <dbReference type="Pfam" id="PF02625"/>
    </source>
</evidence>
<dbReference type="Pfam" id="PF13478">
    <property type="entry name" value="XdhC_C"/>
    <property type="match status" value="1"/>
</dbReference>
<gene>
    <name evidence="4" type="ORF">EDF85_1066</name>
</gene>
<feature type="domain" description="XdhC- CoxI" evidence="2">
    <location>
        <begin position="15"/>
        <end position="70"/>
    </location>
</feature>
<name>A0A9X8ENX5_PSEPU</name>
<feature type="domain" description="XdhC Rossmann" evidence="3">
    <location>
        <begin position="169"/>
        <end position="311"/>
    </location>
</feature>
<feature type="region of interest" description="Disordered" evidence="1">
    <location>
        <begin position="325"/>
        <end position="348"/>
    </location>
</feature>
<dbReference type="PANTHER" id="PTHR30388:SF4">
    <property type="entry name" value="MOLYBDENUM COFACTOR INSERTION CHAPERONE PAOD"/>
    <property type="match status" value="1"/>
</dbReference>
<dbReference type="SUPFAM" id="SSF51735">
    <property type="entry name" value="NAD(P)-binding Rossmann-fold domains"/>
    <property type="match status" value="1"/>
</dbReference>